<accession>A0A3N0Z4T6</accession>
<sequence length="135" mass="14902">AIFTSITSSAQLEREIRMTCCRASQSAKSLLTFPEAAVIQAQFLEKTHLWVEDAPLGGAVNPDTSVFGFPAYLGLPQQRWVFHSVNVSCVIHDGLVLISIRHKHLVDDAESVKAENSPQRCVRILMCNQGHSLSK</sequence>
<organism evidence="1 2">
    <name type="scientific">Anabarilius grahami</name>
    <name type="common">Kanglang fish</name>
    <name type="synonym">Barilius grahami</name>
    <dbReference type="NCBI Taxonomy" id="495550"/>
    <lineage>
        <taxon>Eukaryota</taxon>
        <taxon>Metazoa</taxon>
        <taxon>Chordata</taxon>
        <taxon>Craniata</taxon>
        <taxon>Vertebrata</taxon>
        <taxon>Euteleostomi</taxon>
        <taxon>Actinopterygii</taxon>
        <taxon>Neopterygii</taxon>
        <taxon>Teleostei</taxon>
        <taxon>Ostariophysi</taxon>
        <taxon>Cypriniformes</taxon>
        <taxon>Xenocyprididae</taxon>
        <taxon>Xenocypridinae</taxon>
        <taxon>Xenocypridinae incertae sedis</taxon>
        <taxon>Anabarilius</taxon>
    </lineage>
</organism>
<reference evidence="1 2" key="1">
    <citation type="submission" date="2018-10" db="EMBL/GenBank/DDBJ databases">
        <title>Genome assembly for a Yunnan-Guizhou Plateau 3E fish, Anabarilius grahami (Regan), and its evolutionary and genetic applications.</title>
        <authorList>
            <person name="Jiang W."/>
        </authorList>
    </citation>
    <scope>NUCLEOTIDE SEQUENCE [LARGE SCALE GENOMIC DNA]</scope>
    <source>
        <strain evidence="1">AG-KIZ</strain>
        <tissue evidence="1">Muscle</tissue>
    </source>
</reference>
<evidence type="ECO:0000313" key="2">
    <source>
        <dbReference type="Proteomes" id="UP000281406"/>
    </source>
</evidence>
<name>A0A3N0Z4T6_ANAGA</name>
<dbReference type="EMBL" id="RJVU01011283">
    <property type="protein sequence ID" value="ROL53331.1"/>
    <property type="molecule type" value="Genomic_DNA"/>
</dbReference>
<feature type="non-terminal residue" evidence="1">
    <location>
        <position position="1"/>
    </location>
</feature>
<keyword evidence="2" id="KW-1185">Reference proteome</keyword>
<gene>
    <name evidence="1" type="ORF">DPX16_20441</name>
</gene>
<proteinExistence type="predicted"/>
<protein>
    <submittedName>
        <fullName evidence="1">Uncharacterized protein</fullName>
    </submittedName>
</protein>
<dbReference type="Proteomes" id="UP000281406">
    <property type="component" value="Unassembled WGS sequence"/>
</dbReference>
<evidence type="ECO:0000313" key="1">
    <source>
        <dbReference type="EMBL" id="ROL53331.1"/>
    </source>
</evidence>
<dbReference type="AlphaFoldDB" id="A0A3N0Z4T6"/>
<comment type="caution">
    <text evidence="1">The sequence shown here is derived from an EMBL/GenBank/DDBJ whole genome shotgun (WGS) entry which is preliminary data.</text>
</comment>